<keyword evidence="2" id="KW-0378">Hydrolase</keyword>
<evidence type="ECO:0000259" key="4">
    <source>
        <dbReference type="PROSITE" id="PS51786"/>
    </source>
</evidence>
<dbReference type="GO" id="GO:0030163">
    <property type="term" value="P:protein catabolic process"/>
    <property type="evidence" value="ECO:0007669"/>
    <property type="project" value="InterPro"/>
</dbReference>
<dbReference type="PANTHER" id="PTHR10046">
    <property type="entry name" value="ATP DEPENDENT LON PROTEASE FAMILY MEMBER"/>
    <property type="match status" value="1"/>
</dbReference>
<evidence type="ECO:0000256" key="3">
    <source>
        <dbReference type="SAM" id="Coils"/>
    </source>
</evidence>
<dbReference type="RefSeq" id="WP_092372424.1">
    <property type="nucleotide sequence ID" value="NZ_FORX01000001.1"/>
</dbReference>
<dbReference type="InterPro" id="IPR008269">
    <property type="entry name" value="Lon_proteolytic"/>
</dbReference>
<keyword evidence="2" id="KW-0720">Serine protease</keyword>
<dbReference type="InterPro" id="IPR020568">
    <property type="entry name" value="Ribosomal_Su5_D2-typ_SF"/>
</dbReference>
<feature type="domain" description="Lon proteolytic" evidence="4">
    <location>
        <begin position="567"/>
        <end position="762"/>
    </location>
</feature>
<evidence type="ECO:0000256" key="2">
    <source>
        <dbReference type="PROSITE-ProRule" id="PRU01122"/>
    </source>
</evidence>
<accession>A0A1I3NSE2</accession>
<dbReference type="GO" id="GO:0005524">
    <property type="term" value="F:ATP binding"/>
    <property type="evidence" value="ECO:0007669"/>
    <property type="project" value="InterPro"/>
</dbReference>
<dbReference type="SUPFAM" id="SSF54211">
    <property type="entry name" value="Ribosomal protein S5 domain 2-like"/>
    <property type="match status" value="1"/>
</dbReference>
<dbReference type="Pfam" id="PF13654">
    <property type="entry name" value="AAA_32"/>
    <property type="match status" value="1"/>
</dbReference>
<dbReference type="Gene3D" id="3.30.230.10">
    <property type="match status" value="1"/>
</dbReference>
<dbReference type="EC" id="3.4.21.53" evidence="2"/>
<dbReference type="SUPFAM" id="SSF52540">
    <property type="entry name" value="P-loop containing nucleoside triphosphate hydrolases"/>
    <property type="match status" value="1"/>
</dbReference>
<evidence type="ECO:0000313" key="6">
    <source>
        <dbReference type="Proteomes" id="UP000198635"/>
    </source>
</evidence>
<dbReference type="GO" id="GO:0004176">
    <property type="term" value="F:ATP-dependent peptidase activity"/>
    <property type="evidence" value="ECO:0007669"/>
    <property type="project" value="UniProtKB-UniRule"/>
</dbReference>
<dbReference type="InterPro" id="IPR027417">
    <property type="entry name" value="P-loop_NTPase"/>
</dbReference>
<dbReference type="Gene3D" id="3.40.50.300">
    <property type="entry name" value="P-loop containing nucleotide triphosphate hydrolases"/>
    <property type="match status" value="2"/>
</dbReference>
<dbReference type="InterPro" id="IPR041699">
    <property type="entry name" value="AAA_32"/>
</dbReference>
<feature type="coiled-coil region" evidence="3">
    <location>
        <begin position="226"/>
        <end position="253"/>
    </location>
</feature>
<dbReference type="EMBL" id="FORX01000001">
    <property type="protein sequence ID" value="SFJ12102.1"/>
    <property type="molecule type" value="Genomic_DNA"/>
</dbReference>
<dbReference type="Pfam" id="PF20436">
    <property type="entry name" value="LonB_AAA-LID"/>
    <property type="match status" value="1"/>
</dbReference>
<reference evidence="6" key="1">
    <citation type="submission" date="2016-10" db="EMBL/GenBank/DDBJ databases">
        <authorList>
            <person name="Varghese N."/>
            <person name="Submissions S."/>
        </authorList>
    </citation>
    <scope>NUCLEOTIDE SEQUENCE [LARGE SCALE GENOMIC DNA]</scope>
    <source>
        <strain evidence="6">DSM 5918</strain>
    </source>
</reference>
<comment type="similarity">
    <text evidence="2">Belongs to the peptidase S16 family.</text>
</comment>
<dbReference type="InterPro" id="IPR027065">
    <property type="entry name" value="Lon_Prtase"/>
</dbReference>
<dbReference type="Proteomes" id="UP000198635">
    <property type="component" value="Unassembled WGS sequence"/>
</dbReference>
<dbReference type="STRING" id="52560.SAMN04488082_101374"/>
<dbReference type="Gene3D" id="1.10.8.60">
    <property type="match status" value="1"/>
</dbReference>
<comment type="catalytic activity">
    <reaction evidence="2">
        <text>Hydrolysis of proteins in presence of ATP.</text>
        <dbReference type="EC" id="3.4.21.53"/>
    </reaction>
</comment>
<dbReference type="Pfam" id="PF20437">
    <property type="entry name" value="LonC_helical"/>
    <property type="match status" value="1"/>
</dbReference>
<sequence>MSESLRLTTEELRWTLDTSTLPFATTDELEPLDEILGQDRGVDALRFGIGIQRPGYNILVTGAPRTGRMDAVKKVLAKVVQDGKIPGDLCYLNNFKDPEAPILVRLGPGFGARLKKNMQQLVEELKKEVPKLFESSEYLARKNEINEVYEKKTASFFMNLEKQVKEAGFTLVTFQGRQGQQPEVMPIVDGEPTPILKLEQMVEKGRFPREEFDRIKAKHVEIKTEIDSIFLQIRVLQKEIQEKNRQADKLMFSNLAGDLIAPLKAEFVCAELDAYFRHMVDDMVDNIAIFFNQERPPHIPVGDPFEQYSVNVLVDNGEQQGPPIIIEEYPTYRNLFGSIERIVDRSGVWRTDFSRIKAGSFVRANGGYLVLNLLDAIMEPGVWQSLKRALKSRKMEIQTYDPFYLFTTSSMKPEPIEMDIKVIVLADTHLYHLLQYYDDDVPKIFKIRADFDSTMDKTGESVLRFARFIHTQSEEHGLRAFDRSAVAALVEEAVRMGGRQEKMAATFPKLTDLLMEADYFAGQDGRETVLRDDVVRAIEARIHRSSLIEEKIQDMIDRGSIMIDTDGAKVGQINGLAVYNMGDVMFGKPSRITAATSMGKAGIINIEREADLSGSTHNKGVLILGGYLRKMFAQDKPLAVSASIAFEQSYSGVDGDSASSTEMYALLSSLSGVPIKQGIAVTGSVNQNGEVQAIGGVNHKIEGFFACCKAKGLTGTQGVIIPRANVPDLMLKAEVVEAVSQDRFNIWSVANIEEGIGLLTGKKAGTRRKDGSYPKGSIYALADQRLKELAESMAKFGKQEDKQEQA</sequence>
<keyword evidence="6" id="KW-1185">Reference proteome</keyword>
<feature type="active site" evidence="2">
    <location>
        <position position="657"/>
    </location>
</feature>
<keyword evidence="3" id="KW-0175">Coiled coil</keyword>
<organism evidence="5 6">
    <name type="scientific">Desulfomicrobium apsheronum</name>
    <dbReference type="NCBI Taxonomy" id="52560"/>
    <lineage>
        <taxon>Bacteria</taxon>
        <taxon>Pseudomonadati</taxon>
        <taxon>Thermodesulfobacteriota</taxon>
        <taxon>Desulfovibrionia</taxon>
        <taxon>Desulfovibrionales</taxon>
        <taxon>Desulfomicrobiaceae</taxon>
        <taxon>Desulfomicrobium</taxon>
    </lineage>
</organism>
<keyword evidence="1 2" id="KW-0645">Protease</keyword>
<gene>
    <name evidence="5" type="ORF">SAMN04488082_101374</name>
</gene>
<dbReference type="PRINTS" id="PR00830">
    <property type="entry name" value="ENDOLAPTASE"/>
</dbReference>
<dbReference type="Pfam" id="PF05362">
    <property type="entry name" value="Lon_C"/>
    <property type="match status" value="1"/>
</dbReference>
<evidence type="ECO:0000256" key="1">
    <source>
        <dbReference type="ARBA" id="ARBA00022670"/>
    </source>
</evidence>
<name>A0A1I3NSE2_9BACT</name>
<dbReference type="GO" id="GO:0006508">
    <property type="term" value="P:proteolysis"/>
    <property type="evidence" value="ECO:0007669"/>
    <property type="project" value="UniProtKB-KW"/>
</dbReference>
<dbReference type="GO" id="GO:0004252">
    <property type="term" value="F:serine-type endopeptidase activity"/>
    <property type="evidence" value="ECO:0007669"/>
    <property type="project" value="UniProtKB-UniRule"/>
</dbReference>
<evidence type="ECO:0000313" key="5">
    <source>
        <dbReference type="EMBL" id="SFJ12102.1"/>
    </source>
</evidence>
<feature type="active site" evidence="2">
    <location>
        <position position="700"/>
    </location>
</feature>
<dbReference type="PROSITE" id="PS51786">
    <property type="entry name" value="LON_PROTEOLYTIC"/>
    <property type="match status" value="1"/>
</dbReference>
<dbReference type="InterPro" id="IPR046844">
    <property type="entry name" value="Lon-like_helical"/>
</dbReference>
<dbReference type="OrthoDB" id="9758568at2"/>
<dbReference type="AlphaFoldDB" id="A0A1I3NSE2"/>
<dbReference type="InterPro" id="IPR014721">
    <property type="entry name" value="Ribsml_uS5_D2-typ_fold_subgr"/>
</dbReference>
<protein>
    <recommendedName>
        <fullName evidence="2">endopeptidase La</fullName>
        <ecNumber evidence="2">3.4.21.53</ecNumber>
    </recommendedName>
</protein>
<dbReference type="InterPro" id="IPR046843">
    <property type="entry name" value="LonB_AAA-LID"/>
</dbReference>
<proteinExistence type="inferred from homology"/>